<dbReference type="PANTHER" id="PTHR42904:SF6">
    <property type="entry name" value="NAD-CAPPED RNA HYDROLASE NUDT12"/>
    <property type="match status" value="1"/>
</dbReference>
<evidence type="ECO:0000256" key="2">
    <source>
        <dbReference type="ARBA" id="ARBA00001947"/>
    </source>
</evidence>
<evidence type="ECO:0000256" key="5">
    <source>
        <dbReference type="ARBA" id="ARBA00022723"/>
    </source>
</evidence>
<keyword evidence="7" id="KW-0460">Magnesium</keyword>
<dbReference type="Pfam" id="PF09297">
    <property type="entry name" value="Zn_ribbon_NUD"/>
    <property type="match status" value="1"/>
</dbReference>
<dbReference type="GO" id="GO:0035529">
    <property type="term" value="F:NADH pyrophosphatase activity"/>
    <property type="evidence" value="ECO:0007669"/>
    <property type="project" value="TreeGrafter"/>
</dbReference>
<comment type="cofactor">
    <cofactor evidence="2">
        <name>Zn(2+)</name>
        <dbReference type="ChEBI" id="CHEBI:29105"/>
    </cofactor>
</comment>
<dbReference type="GO" id="GO:0019677">
    <property type="term" value="P:NAD+ catabolic process"/>
    <property type="evidence" value="ECO:0007669"/>
    <property type="project" value="TreeGrafter"/>
</dbReference>
<dbReference type="FunFam" id="3.90.79.10:FF:000040">
    <property type="entry name" value="Nudix hydrolase 19, chloroplastic"/>
    <property type="match status" value="1"/>
</dbReference>
<comment type="similarity">
    <text evidence="3">Belongs to the Nudix hydrolase family. NudC subfamily.</text>
</comment>
<comment type="catalytic activity">
    <reaction evidence="9">
        <text>a 5'-end NAD(+)-phospho-ribonucleoside in mRNA + H2O = a 5'-end phospho-adenosine-phospho-ribonucleoside in mRNA + beta-nicotinamide D-ribonucleotide + 2 H(+)</text>
        <dbReference type="Rhea" id="RHEA:60876"/>
        <dbReference type="Rhea" id="RHEA-COMP:15698"/>
        <dbReference type="Rhea" id="RHEA-COMP:15719"/>
        <dbReference type="ChEBI" id="CHEBI:14649"/>
        <dbReference type="ChEBI" id="CHEBI:15377"/>
        <dbReference type="ChEBI" id="CHEBI:15378"/>
        <dbReference type="ChEBI" id="CHEBI:144029"/>
        <dbReference type="ChEBI" id="CHEBI:144051"/>
    </reaction>
    <physiologicalReaction direction="left-to-right" evidence="9">
        <dbReference type="Rhea" id="RHEA:60877"/>
    </physiologicalReaction>
</comment>
<evidence type="ECO:0000256" key="7">
    <source>
        <dbReference type="ARBA" id="ARBA00022842"/>
    </source>
</evidence>
<evidence type="ECO:0000313" key="12">
    <source>
        <dbReference type="Proteomes" id="UP001165667"/>
    </source>
</evidence>
<dbReference type="Pfam" id="PF09296">
    <property type="entry name" value="NUDIX-like"/>
    <property type="match status" value="1"/>
</dbReference>
<keyword evidence="8" id="KW-0520">NAD</keyword>
<dbReference type="Proteomes" id="UP001165667">
    <property type="component" value="Unassembled WGS sequence"/>
</dbReference>
<dbReference type="Gene3D" id="3.90.79.10">
    <property type="entry name" value="Nucleoside Triphosphate Pyrophosphohydrolase"/>
    <property type="match status" value="1"/>
</dbReference>
<evidence type="ECO:0000256" key="1">
    <source>
        <dbReference type="ARBA" id="ARBA00001946"/>
    </source>
</evidence>
<dbReference type="PROSITE" id="PS00893">
    <property type="entry name" value="NUDIX_BOX"/>
    <property type="match status" value="1"/>
</dbReference>
<evidence type="ECO:0000256" key="9">
    <source>
        <dbReference type="ARBA" id="ARBA00023679"/>
    </source>
</evidence>
<dbReference type="GO" id="GO:0046872">
    <property type="term" value="F:metal ion binding"/>
    <property type="evidence" value="ECO:0007669"/>
    <property type="project" value="UniProtKB-KW"/>
</dbReference>
<dbReference type="GO" id="GO:0006742">
    <property type="term" value="P:NADP+ catabolic process"/>
    <property type="evidence" value="ECO:0007669"/>
    <property type="project" value="TreeGrafter"/>
</dbReference>
<evidence type="ECO:0000313" key="11">
    <source>
        <dbReference type="EMBL" id="MCW6510455.1"/>
    </source>
</evidence>
<comment type="caution">
    <text evidence="11">The sequence shown here is derived from an EMBL/GenBank/DDBJ whole genome shotgun (WGS) entry which is preliminary data.</text>
</comment>
<dbReference type="InterPro" id="IPR015376">
    <property type="entry name" value="Znr_NADH_PPase"/>
</dbReference>
<dbReference type="NCBIfam" id="NF001299">
    <property type="entry name" value="PRK00241.1"/>
    <property type="match status" value="1"/>
</dbReference>
<evidence type="ECO:0000256" key="3">
    <source>
        <dbReference type="ARBA" id="ARBA00009595"/>
    </source>
</evidence>
<dbReference type="InterPro" id="IPR049734">
    <property type="entry name" value="NudC-like_C"/>
</dbReference>
<dbReference type="InterPro" id="IPR020084">
    <property type="entry name" value="NUDIX_hydrolase_CS"/>
</dbReference>
<dbReference type="InterPro" id="IPR015375">
    <property type="entry name" value="NADH_PPase-like_N"/>
</dbReference>
<keyword evidence="12" id="KW-1185">Reference proteome</keyword>
<dbReference type="PROSITE" id="PS51462">
    <property type="entry name" value="NUDIX"/>
    <property type="match status" value="1"/>
</dbReference>
<dbReference type="AlphaFoldDB" id="A0AA41Z084"/>
<proteinExistence type="inferred from homology"/>
<comment type="cofactor">
    <cofactor evidence="1">
        <name>Mg(2+)</name>
        <dbReference type="ChEBI" id="CHEBI:18420"/>
    </cofactor>
</comment>
<reference evidence="11" key="1">
    <citation type="submission" date="2022-05" db="EMBL/GenBank/DDBJ databases">
        <authorList>
            <person name="Pankratov T."/>
        </authorList>
    </citation>
    <scope>NUCLEOTIDE SEQUENCE</scope>
    <source>
        <strain evidence="11">BP6-180914</strain>
    </source>
</reference>
<evidence type="ECO:0000256" key="4">
    <source>
        <dbReference type="ARBA" id="ARBA00012381"/>
    </source>
</evidence>
<dbReference type="SUPFAM" id="SSF55811">
    <property type="entry name" value="Nudix"/>
    <property type="match status" value="1"/>
</dbReference>
<gene>
    <name evidence="11" type="primary">nudC</name>
    <name evidence="11" type="ORF">M8523_20760</name>
</gene>
<keyword evidence="5" id="KW-0479">Metal-binding</keyword>
<accession>A0AA41Z084</accession>
<organism evidence="11 12">
    <name type="scientific">Lichenifustis flavocetrariae</name>
    <dbReference type="NCBI Taxonomy" id="2949735"/>
    <lineage>
        <taxon>Bacteria</taxon>
        <taxon>Pseudomonadati</taxon>
        <taxon>Pseudomonadota</taxon>
        <taxon>Alphaproteobacteria</taxon>
        <taxon>Hyphomicrobiales</taxon>
        <taxon>Lichenihabitantaceae</taxon>
        <taxon>Lichenifustis</taxon>
    </lineage>
</organism>
<evidence type="ECO:0000256" key="8">
    <source>
        <dbReference type="ARBA" id="ARBA00023027"/>
    </source>
</evidence>
<dbReference type="EC" id="3.6.1.22" evidence="4"/>
<dbReference type="Gene3D" id="3.90.79.20">
    <property type="match status" value="1"/>
</dbReference>
<protein>
    <recommendedName>
        <fullName evidence="4">NAD(+) diphosphatase</fullName>
        <ecNumber evidence="4">3.6.1.22</ecNumber>
    </recommendedName>
</protein>
<dbReference type="Pfam" id="PF00293">
    <property type="entry name" value="NUDIX"/>
    <property type="match status" value="1"/>
</dbReference>
<dbReference type="RefSeq" id="WP_282586827.1">
    <property type="nucleotide sequence ID" value="NZ_JAMOIM010000015.1"/>
</dbReference>
<sequence length="307" mass="33321">MSRYHFHHDHLGYAGNVLDRLAAARDHGNIIPALLDAPGTRFVAFSGDRVLLRGMPETDDPWFKRSEVQGLGVPTETVFLGRGLGGAVFAVRFDPPAEESESAPPARDLRAMATAGVAPAATLGVLAEAKALLHWHRSHRFCATCGHPSDLAAWGWRRECAQCGTHHFPRTDPVVIMMAVSGDRCLLGRQPRFVPGMYSCLAGFLEPGETIEAAVRRELQEESGIEAGNVTYLASQPWPFPASLMIGCIAEAVSETITIDRTELEDARWFTRQDVRAILAGTHPGGILCPPPMAIAHGLMKAWAEAD</sequence>
<evidence type="ECO:0000259" key="10">
    <source>
        <dbReference type="PROSITE" id="PS51462"/>
    </source>
</evidence>
<feature type="domain" description="Nudix hydrolase" evidence="10">
    <location>
        <begin position="169"/>
        <end position="295"/>
    </location>
</feature>
<dbReference type="PANTHER" id="PTHR42904">
    <property type="entry name" value="NUDIX HYDROLASE, NUDC SUBFAMILY"/>
    <property type="match status" value="1"/>
</dbReference>
<evidence type="ECO:0000256" key="6">
    <source>
        <dbReference type="ARBA" id="ARBA00022801"/>
    </source>
</evidence>
<dbReference type="InterPro" id="IPR000086">
    <property type="entry name" value="NUDIX_hydrolase_dom"/>
</dbReference>
<dbReference type="CDD" id="cd03429">
    <property type="entry name" value="NUDIX_NADH_pyrophosphatase_Nudt13"/>
    <property type="match status" value="1"/>
</dbReference>
<dbReference type="InterPro" id="IPR050241">
    <property type="entry name" value="NAD-cap_RNA_hydrolase_NudC"/>
</dbReference>
<dbReference type="InterPro" id="IPR015797">
    <property type="entry name" value="NUDIX_hydrolase-like_dom_sf"/>
</dbReference>
<dbReference type="EMBL" id="JAMOIM010000015">
    <property type="protein sequence ID" value="MCW6510455.1"/>
    <property type="molecule type" value="Genomic_DNA"/>
</dbReference>
<name>A0AA41Z084_9HYPH</name>
<dbReference type="GO" id="GO:0005829">
    <property type="term" value="C:cytosol"/>
    <property type="evidence" value="ECO:0007669"/>
    <property type="project" value="TreeGrafter"/>
</dbReference>
<keyword evidence="6 11" id="KW-0378">Hydrolase</keyword>